<feature type="domain" description="C2H2-type" evidence="1">
    <location>
        <begin position="31"/>
        <end position="53"/>
    </location>
</feature>
<sequence length="134" mass="15493">MDMEEKSKRKNIEEFVEIMLEACEEQFPKKCSCCSRYFETFQDFLSHTIIPVHSKDHSLQLIDSQDLHDVIAFRNCSCGTTMTVQCAVDKPQKKELVHAISEEARERGVEPEDVAQLLRDKVIKRAKACNTTKR</sequence>
<organism evidence="2 3">
    <name type="scientific">Flexistipes sinusarabici</name>
    <dbReference type="NCBI Taxonomy" id="2352"/>
    <lineage>
        <taxon>Bacteria</taxon>
        <taxon>Pseudomonadati</taxon>
        <taxon>Deferribacterota</taxon>
        <taxon>Deferribacteres</taxon>
        <taxon>Deferribacterales</taxon>
        <taxon>Flexistipitaceae</taxon>
        <taxon>Flexistipes</taxon>
    </lineage>
</organism>
<comment type="caution">
    <text evidence="2">The sequence shown here is derived from an EMBL/GenBank/DDBJ whole genome shotgun (WGS) entry which is preliminary data.</text>
</comment>
<dbReference type="PROSITE" id="PS00028">
    <property type="entry name" value="ZINC_FINGER_C2H2_1"/>
    <property type="match status" value="1"/>
</dbReference>
<evidence type="ECO:0000313" key="3">
    <source>
        <dbReference type="Proteomes" id="UP000262325"/>
    </source>
</evidence>
<protein>
    <recommendedName>
        <fullName evidence="1">C2H2-type domain-containing protein</fullName>
    </recommendedName>
</protein>
<dbReference type="InterPro" id="IPR013087">
    <property type="entry name" value="Znf_C2H2_type"/>
</dbReference>
<accession>A0A3D5Q976</accession>
<reference evidence="2 3" key="1">
    <citation type="journal article" date="2018" name="Nat. Biotechnol.">
        <title>A standardized bacterial taxonomy based on genome phylogeny substantially revises the tree of life.</title>
        <authorList>
            <person name="Parks D.H."/>
            <person name="Chuvochina M."/>
            <person name="Waite D.W."/>
            <person name="Rinke C."/>
            <person name="Skarshewski A."/>
            <person name="Chaumeil P.A."/>
            <person name="Hugenholtz P."/>
        </authorList>
    </citation>
    <scope>NUCLEOTIDE SEQUENCE [LARGE SCALE GENOMIC DNA]</scope>
    <source>
        <strain evidence="2">UBA8672</strain>
    </source>
</reference>
<name>A0A3D5Q976_FLESI</name>
<proteinExistence type="predicted"/>
<dbReference type="AlphaFoldDB" id="A0A3D5Q976"/>
<evidence type="ECO:0000259" key="1">
    <source>
        <dbReference type="PROSITE" id="PS00028"/>
    </source>
</evidence>
<dbReference type="Proteomes" id="UP000262325">
    <property type="component" value="Unassembled WGS sequence"/>
</dbReference>
<gene>
    <name evidence="2" type="ORF">DHM44_00840</name>
</gene>
<evidence type="ECO:0000313" key="2">
    <source>
        <dbReference type="EMBL" id="HCW92210.1"/>
    </source>
</evidence>
<dbReference type="EMBL" id="DPPF01000017">
    <property type="protein sequence ID" value="HCW92210.1"/>
    <property type="molecule type" value="Genomic_DNA"/>
</dbReference>